<dbReference type="Proteomes" id="UP000475249">
    <property type="component" value="Unassembled WGS sequence"/>
</dbReference>
<sequence>MQTRELGIPTTQGHILAATEFVPERSNQKTMIISSATGVLQGYYHKFARYFSTLGYVVYTFDYWGIGKSGGKIDQLKENKFDLKNWGFNDQAAMVAFAREKHPEYELVLLTHSVGGQIVGFNPQYREIDKIVMVASQSGYWRYFEGIHQPKMILFWYAMIPFLTPIYGYFPAKKLGLFENLPKEMAYEWKRWGKRARYMMHFYDKNSYFFDRIEAPVLSLSFPRDEYAPQKAVDWLTAQFTSSNTERLHYQPHRSALGKLRHFGFFRERFKEELWDLTDRWIRKTSDL</sequence>
<proteinExistence type="predicted"/>
<evidence type="ECO:0000256" key="1">
    <source>
        <dbReference type="SAM" id="Phobius"/>
    </source>
</evidence>
<name>A0A6L9E8I2_9FLAO</name>
<keyword evidence="1" id="KW-0472">Membrane</keyword>
<keyword evidence="1" id="KW-1133">Transmembrane helix</keyword>
<reference evidence="3 4" key="1">
    <citation type="submission" date="2020-01" db="EMBL/GenBank/DDBJ databases">
        <title>Bacteria diversity of Porities sp.</title>
        <authorList>
            <person name="Wang G."/>
        </authorList>
    </citation>
    <scope>NUCLEOTIDE SEQUENCE [LARGE SCALE GENOMIC DNA]</scope>
    <source>
        <strain evidence="3 4">R33</strain>
    </source>
</reference>
<keyword evidence="4" id="KW-1185">Reference proteome</keyword>
<dbReference type="GO" id="GO:0016787">
    <property type="term" value="F:hydrolase activity"/>
    <property type="evidence" value="ECO:0007669"/>
    <property type="project" value="UniProtKB-KW"/>
</dbReference>
<comment type="caution">
    <text evidence="3">The sequence shown here is derived from an EMBL/GenBank/DDBJ whole genome shotgun (WGS) entry which is preliminary data.</text>
</comment>
<dbReference type="Gene3D" id="3.40.50.1820">
    <property type="entry name" value="alpha/beta hydrolase"/>
    <property type="match status" value="1"/>
</dbReference>
<dbReference type="InterPro" id="IPR029058">
    <property type="entry name" value="AB_hydrolase_fold"/>
</dbReference>
<dbReference type="AlphaFoldDB" id="A0A6L9E8I2"/>
<dbReference type="SUPFAM" id="SSF53474">
    <property type="entry name" value="alpha/beta-Hydrolases"/>
    <property type="match status" value="1"/>
</dbReference>
<dbReference type="PIRSF" id="PIRSF037442">
    <property type="entry name" value="UCP037442_abhydr"/>
    <property type="match status" value="1"/>
</dbReference>
<feature type="transmembrane region" description="Helical" evidence="1">
    <location>
        <begin position="152"/>
        <end position="170"/>
    </location>
</feature>
<organism evidence="3 4">
    <name type="scientific">Poritiphilus flavus</name>
    <dbReference type="NCBI Taxonomy" id="2697053"/>
    <lineage>
        <taxon>Bacteria</taxon>
        <taxon>Pseudomonadati</taxon>
        <taxon>Bacteroidota</taxon>
        <taxon>Flavobacteriia</taxon>
        <taxon>Flavobacteriales</taxon>
        <taxon>Flavobacteriaceae</taxon>
        <taxon>Poritiphilus</taxon>
    </lineage>
</organism>
<dbReference type="EMBL" id="WXYO01000002">
    <property type="protein sequence ID" value="NAS11087.1"/>
    <property type="molecule type" value="Genomic_DNA"/>
</dbReference>
<keyword evidence="3" id="KW-0378">Hydrolase</keyword>
<dbReference type="Pfam" id="PF12146">
    <property type="entry name" value="Hydrolase_4"/>
    <property type="match status" value="1"/>
</dbReference>
<protein>
    <submittedName>
        <fullName evidence="3">Hydrolase</fullName>
    </submittedName>
</protein>
<evidence type="ECO:0000313" key="3">
    <source>
        <dbReference type="EMBL" id="NAS11087.1"/>
    </source>
</evidence>
<dbReference type="RefSeq" id="WP_161434135.1">
    <property type="nucleotide sequence ID" value="NZ_WXYO01000002.1"/>
</dbReference>
<accession>A0A6L9E8I2</accession>
<dbReference type="InterPro" id="IPR017208">
    <property type="entry name" value="UCP037442_abhydr"/>
</dbReference>
<keyword evidence="1" id="KW-0812">Transmembrane</keyword>
<dbReference type="InterPro" id="IPR022742">
    <property type="entry name" value="Hydrolase_4"/>
</dbReference>
<gene>
    <name evidence="3" type="ORF">GTQ38_03680</name>
</gene>
<evidence type="ECO:0000313" key="4">
    <source>
        <dbReference type="Proteomes" id="UP000475249"/>
    </source>
</evidence>
<evidence type="ECO:0000259" key="2">
    <source>
        <dbReference type="Pfam" id="PF12146"/>
    </source>
</evidence>
<feature type="domain" description="Serine aminopeptidase S33" evidence="2">
    <location>
        <begin position="38"/>
        <end position="147"/>
    </location>
</feature>